<evidence type="ECO:0000256" key="1">
    <source>
        <dbReference type="ARBA" id="ARBA00022679"/>
    </source>
</evidence>
<feature type="compositionally biased region" description="Acidic residues" evidence="5">
    <location>
        <begin position="164"/>
        <end position="174"/>
    </location>
</feature>
<dbReference type="EMBL" id="CAJNOG010002285">
    <property type="protein sequence ID" value="CAF1498412.1"/>
    <property type="molecule type" value="Genomic_DNA"/>
</dbReference>
<dbReference type="SUPFAM" id="SSF54495">
    <property type="entry name" value="UBC-like"/>
    <property type="match status" value="1"/>
</dbReference>
<evidence type="ECO:0000313" key="9">
    <source>
        <dbReference type="Proteomes" id="UP000663845"/>
    </source>
</evidence>
<dbReference type="Proteomes" id="UP000663844">
    <property type="component" value="Unassembled WGS sequence"/>
</dbReference>
<dbReference type="InterPro" id="IPR000608">
    <property type="entry name" value="UBC"/>
</dbReference>
<accession>A0A815SZA1</accession>
<comment type="similarity">
    <text evidence="4">Belongs to the ubiquitin-conjugating enzyme family.</text>
</comment>
<dbReference type="PROSITE" id="PS50127">
    <property type="entry name" value="UBC_2"/>
    <property type="match status" value="1"/>
</dbReference>
<dbReference type="AlphaFoldDB" id="A0A815SZA1"/>
<evidence type="ECO:0000256" key="4">
    <source>
        <dbReference type="RuleBase" id="RU362109"/>
    </source>
</evidence>
<dbReference type="Gene3D" id="3.10.110.10">
    <property type="entry name" value="Ubiquitin Conjugating Enzyme"/>
    <property type="match status" value="1"/>
</dbReference>
<reference evidence="7" key="1">
    <citation type="submission" date="2021-02" db="EMBL/GenBank/DDBJ databases">
        <authorList>
            <person name="Nowell W R."/>
        </authorList>
    </citation>
    <scope>NUCLEOTIDE SEQUENCE</scope>
</reference>
<evidence type="ECO:0000313" key="7">
    <source>
        <dbReference type="EMBL" id="CAF1498412.1"/>
    </source>
</evidence>
<sequence>MNSSDVATSSITTTTSTTAQRRLMRDLRDLTQNPVEGINAAPINADNIFEWNAILDGPEDSLFEDASFVLTLKFPQDYPNHPPVVKFVTKVFHPNIYMDGSICLDILQHRWSASLDVLTLLISIRSLLTDPNPASPANSEAAMLYQNHRRDYERRVRECIDQQLMEDDDNDDVDNEKSTTDKKNNISTTSTTTSPPAASD</sequence>
<dbReference type="InterPro" id="IPR016135">
    <property type="entry name" value="UBQ-conjugating_enzyme/RWD"/>
</dbReference>
<feature type="region of interest" description="Disordered" evidence="5">
    <location>
        <begin position="161"/>
        <end position="200"/>
    </location>
</feature>
<keyword evidence="4" id="KW-0067">ATP-binding</keyword>
<name>A0A815SZA1_9BILA</name>
<dbReference type="PANTHER" id="PTHR24067">
    <property type="entry name" value="UBIQUITIN-CONJUGATING ENZYME E2"/>
    <property type="match status" value="1"/>
</dbReference>
<dbReference type="SMART" id="SM00212">
    <property type="entry name" value="UBCc"/>
    <property type="match status" value="1"/>
</dbReference>
<evidence type="ECO:0000313" key="8">
    <source>
        <dbReference type="EMBL" id="CAF3684089.1"/>
    </source>
</evidence>
<feature type="compositionally biased region" description="Basic and acidic residues" evidence="5">
    <location>
        <begin position="175"/>
        <end position="184"/>
    </location>
</feature>
<evidence type="ECO:0000259" key="6">
    <source>
        <dbReference type="PROSITE" id="PS50127"/>
    </source>
</evidence>
<dbReference type="InterPro" id="IPR050113">
    <property type="entry name" value="Ub_conjugating_enzyme"/>
</dbReference>
<dbReference type="Proteomes" id="UP000663845">
    <property type="component" value="Unassembled WGS sequence"/>
</dbReference>
<comment type="caution">
    <text evidence="7">The sequence shown here is derived from an EMBL/GenBank/DDBJ whole genome shotgun (WGS) entry which is preliminary data.</text>
</comment>
<proteinExistence type="inferred from homology"/>
<keyword evidence="1" id="KW-0808">Transferase</keyword>
<dbReference type="FunFam" id="3.10.110.10:FF:000090">
    <property type="entry name" value="Ubiquitin-conjugating enzyme E2-17 kDa"/>
    <property type="match status" value="1"/>
</dbReference>
<keyword evidence="2 4" id="KW-0833">Ubl conjugation pathway</keyword>
<dbReference type="EMBL" id="CAJOAZ010000615">
    <property type="protein sequence ID" value="CAF3684089.1"/>
    <property type="molecule type" value="Genomic_DNA"/>
</dbReference>
<feature type="domain" description="UBC core" evidence="6">
    <location>
        <begin position="18"/>
        <end position="165"/>
    </location>
</feature>
<dbReference type="PROSITE" id="PS00183">
    <property type="entry name" value="UBC_1"/>
    <property type="match status" value="1"/>
</dbReference>
<organism evidence="7 9">
    <name type="scientific">Adineta steineri</name>
    <dbReference type="NCBI Taxonomy" id="433720"/>
    <lineage>
        <taxon>Eukaryota</taxon>
        <taxon>Metazoa</taxon>
        <taxon>Spiralia</taxon>
        <taxon>Gnathifera</taxon>
        <taxon>Rotifera</taxon>
        <taxon>Eurotatoria</taxon>
        <taxon>Bdelloidea</taxon>
        <taxon>Adinetida</taxon>
        <taxon>Adinetidae</taxon>
        <taxon>Adineta</taxon>
    </lineage>
</organism>
<evidence type="ECO:0000256" key="5">
    <source>
        <dbReference type="SAM" id="MobiDB-lite"/>
    </source>
</evidence>
<keyword evidence="4" id="KW-0547">Nucleotide-binding</keyword>
<dbReference type="InterPro" id="IPR023313">
    <property type="entry name" value="UBQ-conjugating_AS"/>
</dbReference>
<dbReference type="CDD" id="cd23790">
    <property type="entry name" value="UBCc_UBE2A_2B"/>
    <property type="match status" value="1"/>
</dbReference>
<evidence type="ECO:0000256" key="2">
    <source>
        <dbReference type="ARBA" id="ARBA00022786"/>
    </source>
</evidence>
<dbReference type="GO" id="GO:0005524">
    <property type="term" value="F:ATP binding"/>
    <property type="evidence" value="ECO:0007669"/>
    <property type="project" value="UniProtKB-UniRule"/>
</dbReference>
<dbReference type="GO" id="GO:0016740">
    <property type="term" value="F:transferase activity"/>
    <property type="evidence" value="ECO:0007669"/>
    <property type="project" value="UniProtKB-KW"/>
</dbReference>
<feature type="active site" description="Glycyl thioester intermediate" evidence="3">
    <location>
        <position position="103"/>
    </location>
</feature>
<feature type="compositionally biased region" description="Low complexity" evidence="5">
    <location>
        <begin position="185"/>
        <end position="200"/>
    </location>
</feature>
<dbReference type="Pfam" id="PF00179">
    <property type="entry name" value="UQ_con"/>
    <property type="match status" value="1"/>
</dbReference>
<protein>
    <recommendedName>
        <fullName evidence="6">UBC core domain-containing protein</fullName>
    </recommendedName>
</protein>
<gene>
    <name evidence="7" type="ORF">JYZ213_LOCUS43336</name>
    <name evidence="8" type="ORF">OXD698_LOCUS11127</name>
</gene>
<evidence type="ECO:0000256" key="3">
    <source>
        <dbReference type="PROSITE-ProRule" id="PRU10133"/>
    </source>
</evidence>